<dbReference type="Proteomes" id="UP000053927">
    <property type="component" value="Unassembled WGS sequence"/>
</dbReference>
<dbReference type="Pfam" id="PF12340">
    <property type="entry name" value="DUF3638"/>
    <property type="match status" value="1"/>
</dbReference>
<evidence type="ECO:0000313" key="11">
    <source>
        <dbReference type="Proteomes" id="UP000053927"/>
    </source>
</evidence>
<dbReference type="InterPro" id="IPR046541">
    <property type="entry name" value="DUF6606"/>
</dbReference>
<keyword evidence="11" id="KW-1185">Reference proteome</keyword>
<evidence type="ECO:0000256" key="1">
    <source>
        <dbReference type="ARBA" id="ARBA00000707"/>
    </source>
</evidence>
<sequence length="3067" mass="348540">MSMFTPTRNDLLYILNHVFLPPKLPQKDEGDDARCVHDIALASLAHEAAVDFLTIVPAEHRNRWSTIIKMLRRLKHYTEALNQDDIVADMTNVLTIHVRAQNAGLIIRKLKDIVRFEVFEVSPPPEAVMKATGKLICSYPGPAVDIPLDVATEPSFLQNLASFLVQMDVDQLDALPTTKKAGSVVPEERSTAHPRYISELLMGILLALGHEADISRITKRIADDVLWKSAFKPWRRSPLWLVIRVVLQTSLPTIDIYKQFLLSFQTKLLWLFYEHNLPSDVMFCARAKTARRAYKLGSLAPGPLLQEVQDVADALEELMQRRWNAAKSEHATLPSFPSSSLNFLEDTNMTLPNSRAYLTKVLSRNAPPVPSPAPFQPSEFPRLKDTFSTQSFSADALRRALENDRTLALADFEDIVQNSLEQWVSSHLSHPIPACRTLGSCFKQYIFHARSAYDSNPEDQSIMILTILDLWVALDKLAIADIPLLAEYSPEIPEDITHPLILHEPLPIHRAAVIERYLRSRHERATEPSHIFSEETTSKTFSVRFFDKSPLLQNAKSVIEAEATRVREEKKCELREQNTQVEQDLARAASMQHEHSSGPGPKKKRKARCTKCILEKTVRHLTVHEWPLPSHAFEAKAVIFELNCPAVYVIWRDWTYTIIRDFCLAQQKQVDAKQFLTIGQYEPLQAYSSVRNVYRVTLASETKSFLQAHYKDIKLPAKESSVCVANGLHLRLYDRTNNEWVSSPPKSFDLSGFCTLSLPKKGPYSTLQYAVTHTAHTSNEVVSSQAKCPNDLNIHEYMAFLALRSGPLLQWLNIVREMRARTLSFHRSEVHILLMQAAWQLGPLAGETLVRTWHEELYVSAFGLLLVEEASRIIEHARVGWSEVMTIRTAVLLVSRLLGASPDDIVCEAAYAALRTARTVTLRWVRQLGDRIHMAVSDKERHDFRLQLCEVAATCRATFDVDPLEHLPHLLCLAEDAAAVIECSIALNIHTPSDANQMTPALHGFLSYDRRLSHRLEPFLSHLLLSIDHGLDIALGSIWPSYSPGIGHWQRSPAPNCRWFSRSLFARYSSSWISPTLHYNILTGLFLLDGVPIDRLPHNIARHPTYTRIFGQNVLDVVPSDMIDMQFATRYLVHDYQIHFHFDQASRALEIRAKSLKGNVYLIIPHDRFLGDFPQLFVSEYVHFLDLSTGRIEFRPLDNFWDAASISWSLSFSMTGRSAMTSNLVPSSCLLDPHSKAFKRLSGIFGRLEYSEYLHITYRHESAVAVPALIVELPRFRLSFFFNDEGDFESLNLPGMVIDQNQFSGTMIGLQSQLVLRQRRGSIVDLPRSRHVIIPHGQIKASISADNDRVTVNIDTRTNFERRLRWHDYGIDEDLGCLVGSVKLTSRLYRIYLHAVCSQPLPDPLTGQTGTECALRDLRSAACFSFQQLEPLDIELLRAIQSLTPRRAFYPAGKRGMQTVTWNLDIPFLCQHSAFELAVRDILEYAWSLDVLLPSSSRCPDLTDSTIDEDFDFLRERAAMREALERAVVPSTCHTTYISRASPTSSADLFGVVTAASKVAAQSGGLYRDADYTMVHPLFYKWKIVNGPASEVSFSYNRTWMHSDLSKQWIPLYNQLRSQADTSSARYKLLFSLPSMAYASSDLRPFVAVFLAFVFVPRFRTLHPPSHERYDLSTGIEPKRDQIRSLILSASKSFDNSPAKSFGSEVGCTKKYLQHMRLMHYEQQRLIHAEASIDRALTQWPSSDPHSFFVPDANNWFDITKATSLIRNLFKSVSQNRELHAHFSAIQEVLLSHFARIKVDLPPSFTFSRHPVHVPYDHLIPILTRDNLFRRDIPTAPTKSSLSDRLGRELHGFTRTGEYETVDCNLLGRLATEFQNDDTQRIYRLYGERLDLSTRALQDVRLSRGRTTLPHIAILLDICDQCKAEVEQVFSRIRNLASPFTLPERILCTAGLWPRLHPGLLLRCMASTSNHHLSTAWKSHLTLLAEVMVDYQSSRRLLTFARQHDVEGFFSELDNYSVPQMGVEQYSDWLLVQLDGNFLARPLQLQVAHEMISPSSKASTTLQFNMGEGKSSVIVPLVAAALADSFNLARIIVLKSLARQMFQTLVGRISGLANRRIFFLPFSRQTPMTDVNARLICDLLHECSRVRGVLVAQPEHILSFKLMRMDLALSSTPKTAAVTATLQEINGWLSNHARDVIDESDEVLHVRYQLIYTSGDQRALDDKPDRWTTTQQVFDRIRRHTLITGAQHGHIDQLETYPGAFPTIRITDKEGFAACAAQIALDALDGRLDNLALPKFNLNTAIRGAALRFLTERDVSKSDCALVQSLCGNTSSWKGCLLLRGLLAHGILTHIMQLRWRVDYGHDFSRSLMAVPYRAKDVPSLRAEFGHPDVAVGLTCLAYYYSGLTQEQLRECFEELLTLDNPVAEYENWVRRGGYAKIPVIYRNYKAVNLRDIQRFIDQVVPLFRRNQATIDFFLSNVVFPKQAKEYSHKLGVSAWDLVEDKANVITGFSGTSDSSFLLPTSISQRDPVNQVRTDALVLTYLLQSENEHYVCQLVRRWLSLRPEVDAGVFFDDTDQLVVLTRDDTIEPLFSSSYSQQLSKCVVYLDDAHTRGTDLKLPLSFRAAVMLGPKITKDRLVQGCMRMRKLGYGQSVMFFAPPEVDTRIREVGALETTDSIKVLDIIRWTMHETCADILHHIPHWAQQGSDHDVRSRAERTTSIAQGKHDILRSAWLQPEARTLEQLYGHDFTPSSISDPLTIPSIRQRLELLSVGASTQFHMDEEQEREMEVMHETEKERAVERAALVTPATHTLDEDVVRLVKTGHISRTSHTFHPLMSALRSSSASLQPSYPWSPLLLATRDFMTTTRKSGLTPPILSDYERPMNWILSFRRKKISDTSIVAISPFEANALLPEIRKSKRVRLHLFEPRVTEAMKPADDLTFYCIPGTMKLTTEWKQPSLTVRCQLNLWSGQLYLDSFETYMRLCSLLGLQHGQPTGSGFLPVPMDNDRFVHKEDRVGEMRDLCLFEESPVPLLKELFAMRRKGMSFLPTQMGRILHGRILTEEDFKDL</sequence>
<dbReference type="Pfam" id="PF20255">
    <property type="entry name" value="DUF6606"/>
    <property type="match status" value="1"/>
</dbReference>
<dbReference type="PANTHER" id="PTHR13367:SF33">
    <property type="entry name" value="P-LOOP CONTAINING NUCLEOSIDE TRIPHOSPHATE HYDROLASE PROTEIN"/>
    <property type="match status" value="1"/>
</dbReference>
<evidence type="ECO:0000256" key="2">
    <source>
        <dbReference type="ARBA" id="ARBA00012759"/>
    </source>
</evidence>
<protein>
    <recommendedName>
        <fullName evidence="2">ubiquitinyl hydrolase 1</fullName>
        <ecNumber evidence="2">3.4.19.12</ecNumber>
    </recommendedName>
</protein>
<dbReference type="eggNOG" id="ENOG502QUFK">
    <property type="taxonomic scope" value="Eukaryota"/>
</dbReference>
<keyword evidence="6" id="KW-0788">Thiol protease</keyword>
<dbReference type="GO" id="GO:0006508">
    <property type="term" value="P:proteolysis"/>
    <property type="evidence" value="ECO:0007669"/>
    <property type="project" value="UniProtKB-KW"/>
</dbReference>
<proteinExistence type="predicted"/>
<feature type="domain" description="DUF3638" evidence="7">
    <location>
        <begin position="2023"/>
        <end position="2241"/>
    </location>
</feature>
<organism evidence="10 11">
    <name type="scientific">Stereum hirsutum (strain FP-91666)</name>
    <name type="common">White-rot fungus</name>
    <dbReference type="NCBI Taxonomy" id="721885"/>
    <lineage>
        <taxon>Eukaryota</taxon>
        <taxon>Fungi</taxon>
        <taxon>Dikarya</taxon>
        <taxon>Basidiomycota</taxon>
        <taxon>Agaricomycotina</taxon>
        <taxon>Agaricomycetes</taxon>
        <taxon>Russulales</taxon>
        <taxon>Stereaceae</taxon>
        <taxon>Stereum</taxon>
    </lineage>
</organism>
<dbReference type="Pfam" id="PF12359">
    <property type="entry name" value="DUF3645"/>
    <property type="match status" value="1"/>
</dbReference>
<dbReference type="OrthoDB" id="3182339at2759"/>
<dbReference type="PANTHER" id="PTHR13367">
    <property type="entry name" value="UBIQUITIN THIOESTERASE"/>
    <property type="match status" value="1"/>
</dbReference>
<feature type="domain" description="DUF3645" evidence="8">
    <location>
        <begin position="2365"/>
        <end position="2395"/>
    </location>
</feature>
<dbReference type="GeneID" id="18806575"/>
<dbReference type="EC" id="3.4.19.12" evidence="2"/>
<feature type="domain" description="DUF6606" evidence="9">
    <location>
        <begin position="14"/>
        <end position="269"/>
    </location>
</feature>
<evidence type="ECO:0000259" key="7">
    <source>
        <dbReference type="Pfam" id="PF12340"/>
    </source>
</evidence>
<evidence type="ECO:0000313" key="10">
    <source>
        <dbReference type="EMBL" id="EIM79238.1"/>
    </source>
</evidence>
<dbReference type="InterPro" id="IPR022099">
    <property type="entry name" value="DUF3638"/>
</dbReference>
<dbReference type="EMBL" id="JH687407">
    <property type="protein sequence ID" value="EIM79238.1"/>
    <property type="molecule type" value="Genomic_DNA"/>
</dbReference>
<evidence type="ECO:0000256" key="6">
    <source>
        <dbReference type="ARBA" id="ARBA00022807"/>
    </source>
</evidence>
<evidence type="ECO:0000259" key="8">
    <source>
        <dbReference type="Pfam" id="PF12359"/>
    </source>
</evidence>
<dbReference type="GO" id="GO:0004843">
    <property type="term" value="F:cysteine-type deubiquitinase activity"/>
    <property type="evidence" value="ECO:0007669"/>
    <property type="project" value="UniProtKB-EC"/>
</dbReference>
<dbReference type="KEGG" id="shs:STEHIDRAFT_69813"/>
<gene>
    <name evidence="10" type="ORF">STEHIDRAFT_69813</name>
</gene>
<keyword evidence="5" id="KW-0378">Hydrolase</keyword>
<reference evidence="11" key="1">
    <citation type="journal article" date="2012" name="Science">
        <title>The Paleozoic origin of enzymatic lignin decomposition reconstructed from 31 fungal genomes.</title>
        <authorList>
            <person name="Floudas D."/>
            <person name="Binder M."/>
            <person name="Riley R."/>
            <person name="Barry K."/>
            <person name="Blanchette R.A."/>
            <person name="Henrissat B."/>
            <person name="Martinez A.T."/>
            <person name="Otillar R."/>
            <person name="Spatafora J.W."/>
            <person name="Yadav J.S."/>
            <person name="Aerts A."/>
            <person name="Benoit I."/>
            <person name="Boyd A."/>
            <person name="Carlson A."/>
            <person name="Copeland A."/>
            <person name="Coutinho P.M."/>
            <person name="de Vries R.P."/>
            <person name="Ferreira P."/>
            <person name="Findley K."/>
            <person name="Foster B."/>
            <person name="Gaskell J."/>
            <person name="Glotzer D."/>
            <person name="Gorecki P."/>
            <person name="Heitman J."/>
            <person name="Hesse C."/>
            <person name="Hori C."/>
            <person name="Igarashi K."/>
            <person name="Jurgens J.A."/>
            <person name="Kallen N."/>
            <person name="Kersten P."/>
            <person name="Kohler A."/>
            <person name="Kuees U."/>
            <person name="Kumar T.K.A."/>
            <person name="Kuo A."/>
            <person name="LaButti K."/>
            <person name="Larrondo L.F."/>
            <person name="Lindquist E."/>
            <person name="Ling A."/>
            <person name="Lombard V."/>
            <person name="Lucas S."/>
            <person name="Lundell T."/>
            <person name="Martin R."/>
            <person name="McLaughlin D.J."/>
            <person name="Morgenstern I."/>
            <person name="Morin E."/>
            <person name="Murat C."/>
            <person name="Nagy L.G."/>
            <person name="Nolan M."/>
            <person name="Ohm R.A."/>
            <person name="Patyshakuliyeva A."/>
            <person name="Rokas A."/>
            <person name="Ruiz-Duenas F.J."/>
            <person name="Sabat G."/>
            <person name="Salamov A."/>
            <person name="Samejima M."/>
            <person name="Schmutz J."/>
            <person name="Slot J.C."/>
            <person name="St John F."/>
            <person name="Stenlid J."/>
            <person name="Sun H."/>
            <person name="Sun S."/>
            <person name="Syed K."/>
            <person name="Tsang A."/>
            <person name="Wiebenga A."/>
            <person name="Young D."/>
            <person name="Pisabarro A."/>
            <person name="Eastwood D.C."/>
            <person name="Martin F."/>
            <person name="Cullen D."/>
            <person name="Grigoriev I.V."/>
            <person name="Hibbett D.S."/>
        </authorList>
    </citation>
    <scope>NUCLEOTIDE SEQUENCE [LARGE SCALE GENOMIC DNA]</scope>
    <source>
        <strain evidence="11">FP-91666</strain>
    </source>
</reference>
<keyword evidence="3" id="KW-0645">Protease</keyword>
<dbReference type="RefSeq" id="XP_007311653.1">
    <property type="nucleotide sequence ID" value="XM_007311591.1"/>
</dbReference>
<dbReference type="OMA" id="QCILAQD"/>
<evidence type="ECO:0000256" key="5">
    <source>
        <dbReference type="ARBA" id="ARBA00022801"/>
    </source>
</evidence>
<accession>R7RWR8</accession>
<evidence type="ECO:0000259" key="9">
    <source>
        <dbReference type="Pfam" id="PF20255"/>
    </source>
</evidence>
<evidence type="ECO:0000256" key="3">
    <source>
        <dbReference type="ARBA" id="ARBA00022670"/>
    </source>
</evidence>
<evidence type="ECO:0000256" key="4">
    <source>
        <dbReference type="ARBA" id="ARBA00022786"/>
    </source>
</evidence>
<name>R7RWR8_STEHR</name>
<dbReference type="InterPro" id="IPR022105">
    <property type="entry name" value="DUF3645"/>
</dbReference>
<keyword evidence="4" id="KW-0833">Ubl conjugation pathway</keyword>
<dbReference type="InterPro" id="IPR051346">
    <property type="entry name" value="OTU_Deubiquitinase"/>
</dbReference>
<comment type="catalytic activity">
    <reaction evidence="1">
        <text>Thiol-dependent hydrolysis of ester, thioester, amide, peptide and isopeptide bonds formed by the C-terminal Gly of ubiquitin (a 76-residue protein attached to proteins as an intracellular targeting signal).</text>
        <dbReference type="EC" id="3.4.19.12"/>
    </reaction>
</comment>